<proteinExistence type="predicted"/>
<sequence length="328" mass="36336">MDPQSNQPVNKEFLVYRRHPVNLLGPAAFTMLVVMLITIFVAIITTTDLLPMPDSLPYVILYVGVLVFLSISYFFMYWTFWYLDIWVVGEDKLIDSQLVTFFVHRRSELALRQVQDIRYTIPGTLATVFRFGDILIQSASKEGSFKLMSIKNPGDAVTKIGALVEAASKVKFQSSAAAMPIAPLGEKLVQEGLISPADLASALSEQAATGKRVGDILVERGLIKKSDLVTALSSQHRIPEIDISRYEIDKSAIKHISYEIAKKYTVVPVSHTNDGVLVAIAEPSELAMSEIRGTVSIPIDFVVADEDYIKEAIRGHYLPTDEGTYYSG</sequence>
<dbReference type="AlphaFoldDB" id="A0A1F4PN72"/>
<feature type="transmembrane region" description="Helical" evidence="1">
    <location>
        <begin position="21"/>
        <end position="44"/>
    </location>
</feature>
<comment type="caution">
    <text evidence="3">The sequence shown here is derived from an EMBL/GenBank/DDBJ whole genome shotgun (WGS) entry which is preliminary data.</text>
</comment>
<keyword evidence="1" id="KW-0472">Membrane</keyword>
<dbReference type="InterPro" id="IPR007831">
    <property type="entry name" value="T2SS_GspE_N"/>
</dbReference>
<name>A0A1F4PN72_UNCK3</name>
<protein>
    <recommendedName>
        <fullName evidence="2">Type II secretion system protein GspE N-terminal domain-containing protein</fullName>
    </recommendedName>
</protein>
<dbReference type="Proteomes" id="UP000179010">
    <property type="component" value="Unassembled WGS sequence"/>
</dbReference>
<gene>
    <name evidence="3" type="ORF">A2994_00315</name>
</gene>
<evidence type="ECO:0000256" key="1">
    <source>
        <dbReference type="SAM" id="Phobius"/>
    </source>
</evidence>
<evidence type="ECO:0000259" key="2">
    <source>
        <dbReference type="Pfam" id="PF05157"/>
    </source>
</evidence>
<accession>A0A1F4PN72</accession>
<dbReference type="Pfam" id="PF05157">
    <property type="entry name" value="MshEN"/>
    <property type="match status" value="1"/>
</dbReference>
<feature type="domain" description="Type II secretion system protein GspE N-terminal" evidence="2">
    <location>
        <begin position="237"/>
        <end position="321"/>
    </location>
</feature>
<keyword evidence="1" id="KW-0812">Transmembrane</keyword>
<organism evidence="3 4">
    <name type="scientific">candidate division Kazan bacterium RIFCSPLOWO2_01_FULL_48_13</name>
    <dbReference type="NCBI Taxonomy" id="1798539"/>
    <lineage>
        <taxon>Bacteria</taxon>
        <taxon>Bacteria division Kazan-3B-28</taxon>
    </lineage>
</organism>
<dbReference type="InterPro" id="IPR037257">
    <property type="entry name" value="T2SS_E_N_sf"/>
</dbReference>
<dbReference type="Gene3D" id="3.30.300.160">
    <property type="entry name" value="Type II secretion system, protein E, N-terminal domain"/>
    <property type="match status" value="1"/>
</dbReference>
<reference evidence="3 4" key="1">
    <citation type="journal article" date="2016" name="Nat. Commun.">
        <title>Thousands of microbial genomes shed light on interconnected biogeochemical processes in an aquifer system.</title>
        <authorList>
            <person name="Anantharaman K."/>
            <person name="Brown C.T."/>
            <person name="Hug L.A."/>
            <person name="Sharon I."/>
            <person name="Castelle C.J."/>
            <person name="Probst A.J."/>
            <person name="Thomas B.C."/>
            <person name="Singh A."/>
            <person name="Wilkins M.J."/>
            <person name="Karaoz U."/>
            <person name="Brodie E.L."/>
            <person name="Williams K.H."/>
            <person name="Hubbard S.S."/>
            <person name="Banfield J.F."/>
        </authorList>
    </citation>
    <scope>NUCLEOTIDE SEQUENCE [LARGE SCALE GENOMIC DNA]</scope>
</reference>
<feature type="transmembrane region" description="Helical" evidence="1">
    <location>
        <begin position="56"/>
        <end position="83"/>
    </location>
</feature>
<evidence type="ECO:0000313" key="4">
    <source>
        <dbReference type="Proteomes" id="UP000179010"/>
    </source>
</evidence>
<dbReference type="SUPFAM" id="SSF160246">
    <property type="entry name" value="EspE N-terminal domain-like"/>
    <property type="match status" value="1"/>
</dbReference>
<keyword evidence="1" id="KW-1133">Transmembrane helix</keyword>
<dbReference type="STRING" id="1798539.A2994_00315"/>
<evidence type="ECO:0000313" key="3">
    <source>
        <dbReference type="EMBL" id="OGB85046.1"/>
    </source>
</evidence>
<dbReference type="EMBL" id="METE01000011">
    <property type="protein sequence ID" value="OGB85046.1"/>
    <property type="molecule type" value="Genomic_DNA"/>
</dbReference>